<organism evidence="1">
    <name type="scientific">marine sediment metagenome</name>
    <dbReference type="NCBI Taxonomy" id="412755"/>
    <lineage>
        <taxon>unclassified sequences</taxon>
        <taxon>metagenomes</taxon>
        <taxon>ecological metagenomes</taxon>
    </lineage>
</organism>
<dbReference type="EMBL" id="BARV01027914">
    <property type="protein sequence ID" value="GAI42670.1"/>
    <property type="molecule type" value="Genomic_DNA"/>
</dbReference>
<accession>X1PU95</accession>
<name>X1PU95_9ZZZZ</name>
<comment type="caution">
    <text evidence="1">The sequence shown here is derived from an EMBL/GenBank/DDBJ whole genome shotgun (WGS) entry which is preliminary data.</text>
</comment>
<protein>
    <submittedName>
        <fullName evidence="1">Uncharacterized protein</fullName>
    </submittedName>
</protein>
<proteinExistence type="predicted"/>
<sequence>MRYRLYCKTERKHVFINADAEPTTCPNDPKHEIVAKIAR</sequence>
<evidence type="ECO:0000313" key="1">
    <source>
        <dbReference type="EMBL" id="GAI42670.1"/>
    </source>
</evidence>
<reference evidence="1" key="1">
    <citation type="journal article" date="2014" name="Front. Microbiol.">
        <title>High frequency of phylogenetically diverse reductive dehalogenase-homologous genes in deep subseafloor sedimentary metagenomes.</title>
        <authorList>
            <person name="Kawai M."/>
            <person name="Futagami T."/>
            <person name="Toyoda A."/>
            <person name="Takaki Y."/>
            <person name="Nishi S."/>
            <person name="Hori S."/>
            <person name="Arai W."/>
            <person name="Tsubouchi T."/>
            <person name="Morono Y."/>
            <person name="Uchiyama I."/>
            <person name="Ito T."/>
            <person name="Fujiyama A."/>
            <person name="Inagaki F."/>
            <person name="Takami H."/>
        </authorList>
    </citation>
    <scope>NUCLEOTIDE SEQUENCE</scope>
    <source>
        <strain evidence="1">Expedition CK06-06</strain>
    </source>
</reference>
<dbReference type="AlphaFoldDB" id="X1PU95"/>
<gene>
    <name evidence="1" type="ORF">S06H3_44819</name>
</gene>